<evidence type="ECO:0000313" key="1">
    <source>
        <dbReference type="EMBL" id="KOG91556.1"/>
    </source>
</evidence>
<accession>A0ABR5JEP5</accession>
<dbReference type="Proteomes" id="UP000037020">
    <property type="component" value="Unassembled WGS sequence"/>
</dbReference>
<feature type="non-terminal residue" evidence="1">
    <location>
        <position position="1"/>
    </location>
</feature>
<reference evidence="1 2" key="1">
    <citation type="submission" date="2015-07" db="EMBL/GenBank/DDBJ databases">
        <authorList>
            <person name="Ju K.-S."/>
            <person name="Doroghazi J.R."/>
            <person name="Metcalf W.W."/>
        </authorList>
    </citation>
    <scope>NUCLEOTIDE SEQUENCE [LARGE SCALE GENOMIC DNA]</scope>
    <source>
        <strain evidence="1 2">NRRL B-3589</strain>
    </source>
</reference>
<proteinExistence type="predicted"/>
<gene>
    <name evidence="1" type="ORF">ADK38_02515</name>
</gene>
<dbReference type="EMBL" id="LGUT01000197">
    <property type="protein sequence ID" value="KOG91556.1"/>
    <property type="molecule type" value="Genomic_DNA"/>
</dbReference>
<sequence length="48" mass="5070">ALAGATRAVDDAEQGFLAAVGSADRDRLRQILGELLADRWPSVVACED</sequence>
<protein>
    <submittedName>
        <fullName evidence="1">MarR family transcriptional regulator</fullName>
    </submittedName>
</protein>
<evidence type="ECO:0000313" key="2">
    <source>
        <dbReference type="Proteomes" id="UP000037020"/>
    </source>
</evidence>
<organism evidence="1 2">
    <name type="scientific">Streptomyces varsoviensis</name>
    <dbReference type="NCBI Taxonomy" id="67373"/>
    <lineage>
        <taxon>Bacteria</taxon>
        <taxon>Bacillati</taxon>
        <taxon>Actinomycetota</taxon>
        <taxon>Actinomycetes</taxon>
        <taxon>Kitasatosporales</taxon>
        <taxon>Streptomycetaceae</taxon>
        <taxon>Streptomyces</taxon>
    </lineage>
</organism>
<keyword evidence="2" id="KW-1185">Reference proteome</keyword>
<comment type="caution">
    <text evidence="1">The sequence shown here is derived from an EMBL/GenBank/DDBJ whole genome shotgun (WGS) entry which is preliminary data.</text>
</comment>
<name>A0ABR5JEP5_9ACTN</name>